<keyword evidence="4" id="KW-1185">Reference proteome</keyword>
<keyword evidence="1" id="KW-0472">Membrane</keyword>
<reference evidence="2" key="2">
    <citation type="submission" date="2017-01" db="EMBL/GenBank/DDBJ databases">
        <authorList>
            <person name="Mah S.A."/>
            <person name="Swanson W.J."/>
            <person name="Moy G.W."/>
            <person name="Vacquier V.D."/>
        </authorList>
    </citation>
    <scope>NUCLEOTIDE SEQUENCE [LARGE SCALE GENOMIC DNA]</scope>
    <source>
        <strain evidence="2">ID-206-W2</strain>
    </source>
</reference>
<dbReference type="InterPro" id="IPR004316">
    <property type="entry name" value="SWEET_rpt"/>
</dbReference>
<dbReference type="Gene3D" id="1.20.1280.290">
    <property type="match status" value="1"/>
</dbReference>
<keyword evidence="1" id="KW-1133">Transmembrane helix</keyword>
<dbReference type="EMBL" id="LSSM01003521">
    <property type="protein sequence ID" value="OMJ17630.1"/>
    <property type="molecule type" value="Genomic_DNA"/>
</dbReference>
<feature type="transmembrane region" description="Helical" evidence="1">
    <location>
        <begin position="21"/>
        <end position="42"/>
    </location>
</feature>
<dbReference type="EMBL" id="LSSM01001594">
    <property type="protein sequence ID" value="OMJ25706.1"/>
    <property type="molecule type" value="Genomic_DNA"/>
</dbReference>
<reference evidence="4" key="1">
    <citation type="submission" date="2017-01" db="EMBL/GenBank/DDBJ databases">
        <authorList>
            <person name="Wang Y."/>
            <person name="White M."/>
            <person name="Kvist S."/>
            <person name="Moncalvo J.-M."/>
        </authorList>
    </citation>
    <scope>NUCLEOTIDE SEQUENCE [LARGE SCALE GENOMIC DNA]</scope>
    <source>
        <strain evidence="4">ID-206-W2</strain>
    </source>
</reference>
<name>A0A1R1XSL0_9FUNG</name>
<evidence type="ECO:0000256" key="1">
    <source>
        <dbReference type="SAM" id="Phobius"/>
    </source>
</evidence>
<keyword evidence="1" id="KW-0812">Transmembrane</keyword>
<feature type="transmembrane region" description="Helical" evidence="1">
    <location>
        <begin position="48"/>
        <end position="68"/>
    </location>
</feature>
<dbReference type="Pfam" id="PF03083">
    <property type="entry name" value="MtN3_slv"/>
    <property type="match status" value="1"/>
</dbReference>
<gene>
    <name evidence="3" type="ORF">AYI69_g4202</name>
    <name evidence="2" type="ORF">AYI69_g7348</name>
</gene>
<dbReference type="Proteomes" id="UP000187429">
    <property type="component" value="Unassembled WGS sequence"/>
</dbReference>
<keyword evidence="2" id="KW-0762">Sugar transport</keyword>
<dbReference type="GO" id="GO:0016020">
    <property type="term" value="C:membrane"/>
    <property type="evidence" value="ECO:0007669"/>
    <property type="project" value="InterPro"/>
</dbReference>
<organism evidence="2 4">
    <name type="scientific">Smittium culicis</name>
    <dbReference type="NCBI Taxonomy" id="133412"/>
    <lineage>
        <taxon>Eukaryota</taxon>
        <taxon>Fungi</taxon>
        <taxon>Fungi incertae sedis</taxon>
        <taxon>Zoopagomycota</taxon>
        <taxon>Kickxellomycotina</taxon>
        <taxon>Harpellomycetes</taxon>
        <taxon>Harpellales</taxon>
        <taxon>Legeriomycetaceae</taxon>
        <taxon>Smittium</taxon>
    </lineage>
</organism>
<comment type="caution">
    <text evidence="2">The sequence shown here is derived from an EMBL/GenBank/DDBJ whole genome shotgun (WGS) entry which is preliminary data.</text>
</comment>
<evidence type="ECO:0000313" key="3">
    <source>
        <dbReference type="EMBL" id="OMJ25706.1"/>
    </source>
</evidence>
<proteinExistence type="predicted"/>
<sequence>MFFMSPLFSLKQVFKSKDATVINKPATISTFVSAILWALFGLHIGDNYIYFSNLFGLSSAFILLLCILRYGQNVALLNDNVFELLSEKKDSGPIPYQIKIPKLEI</sequence>
<accession>A0A1R1XSL0</accession>
<dbReference type="OrthoDB" id="409725at2759"/>
<protein>
    <submittedName>
        <fullName evidence="2">Sugar transporter SWEET1</fullName>
    </submittedName>
</protein>
<dbReference type="AlphaFoldDB" id="A0A1R1XSL0"/>
<keyword evidence="2" id="KW-0813">Transport</keyword>
<evidence type="ECO:0000313" key="2">
    <source>
        <dbReference type="EMBL" id="OMJ17630.1"/>
    </source>
</evidence>
<evidence type="ECO:0000313" key="4">
    <source>
        <dbReference type="Proteomes" id="UP000187429"/>
    </source>
</evidence>